<protein>
    <submittedName>
        <fullName evidence="1">Uncharacterized protein</fullName>
    </submittedName>
</protein>
<dbReference type="Proteomes" id="UP000183940">
    <property type="component" value="Unassembled WGS sequence"/>
</dbReference>
<evidence type="ECO:0000313" key="2">
    <source>
        <dbReference type="Proteomes" id="UP000183940"/>
    </source>
</evidence>
<sequence length="208" mass="22793">MSYREFTLAKVKQDFGLTTFEQSNIFAESPELTASDLLIDILTYNQPIALGSNSEKARSELIISPILVDLRRQLKEKINLFSGVDFTVDDTRGLNGICDFIITQSPELLIVTAPVIIVVEAKKENINAGLGQCAAAMVAAQIFNASHELELENPDHQISTIYGAVTTGSIWQFLKLDANILSIDVSEYYLKDVNKILGILASGIADRG</sequence>
<comment type="caution">
    <text evidence="1">The sequence shown here is derived from an EMBL/GenBank/DDBJ whole genome shotgun (WGS) entry which is preliminary data.</text>
</comment>
<dbReference type="AlphaFoldDB" id="A0A1L9QR59"/>
<keyword evidence="2" id="KW-1185">Reference proteome</keyword>
<organism evidence="1 2">
    <name type="scientific">Roseofilum reptotaenium AO1-A</name>
    <dbReference type="NCBI Taxonomy" id="1925591"/>
    <lineage>
        <taxon>Bacteria</taxon>
        <taxon>Bacillati</taxon>
        <taxon>Cyanobacteriota</taxon>
        <taxon>Cyanophyceae</taxon>
        <taxon>Desertifilales</taxon>
        <taxon>Desertifilaceae</taxon>
        <taxon>Roseofilum</taxon>
    </lineage>
</organism>
<name>A0A1L9QR59_9CYAN</name>
<accession>A0A1L9QR59</accession>
<proteinExistence type="predicted"/>
<dbReference type="EMBL" id="MLAW01000021">
    <property type="protein sequence ID" value="OJJ25129.1"/>
    <property type="molecule type" value="Genomic_DNA"/>
</dbReference>
<reference evidence="1" key="1">
    <citation type="submission" date="2016-10" db="EMBL/GenBank/DDBJ databases">
        <title>CRISPR-Cas defence system in Roseofilum reptotaenium: evidence of a bacteriophage-cyanobacterium arms race in the coral black band disease.</title>
        <authorList>
            <person name="Buerger P."/>
            <person name="Wood-Charlson E.M."/>
            <person name="Weynberg K.D."/>
            <person name="Willis B."/>
            <person name="Van Oppen M.J."/>
        </authorList>
    </citation>
    <scope>NUCLEOTIDE SEQUENCE [LARGE SCALE GENOMIC DNA]</scope>
    <source>
        <strain evidence="1">AO1-A</strain>
    </source>
</reference>
<gene>
    <name evidence="1" type="ORF">BI308_13135</name>
</gene>
<evidence type="ECO:0000313" key="1">
    <source>
        <dbReference type="EMBL" id="OJJ25129.1"/>
    </source>
</evidence>
<dbReference type="STRING" id="1925591.BI308_13135"/>